<evidence type="ECO:0000259" key="1">
    <source>
        <dbReference type="Pfam" id="PF07883"/>
    </source>
</evidence>
<evidence type="ECO:0000313" key="2">
    <source>
        <dbReference type="EMBL" id="PWY97370.1"/>
    </source>
</evidence>
<organism evidence="2 3">
    <name type="scientific">Testicularia cyperi</name>
    <dbReference type="NCBI Taxonomy" id="1882483"/>
    <lineage>
        <taxon>Eukaryota</taxon>
        <taxon>Fungi</taxon>
        <taxon>Dikarya</taxon>
        <taxon>Basidiomycota</taxon>
        <taxon>Ustilaginomycotina</taxon>
        <taxon>Ustilaginomycetes</taxon>
        <taxon>Ustilaginales</taxon>
        <taxon>Anthracoideaceae</taxon>
        <taxon>Testicularia</taxon>
    </lineage>
</organism>
<dbReference type="SUPFAM" id="SSF51182">
    <property type="entry name" value="RmlC-like cupins"/>
    <property type="match status" value="1"/>
</dbReference>
<sequence length="172" mass="18946">MDSVPAGGIRRVVTGHREDGRATVIFDDEVERLDLTPEHATFAVVWSTSKAPADNAGRDDGAVAPIFSGGSHNVNGSVLRFVDFPPHTESPMHRTQSIDYGIVIWGEIELELDSGEKRTLGPSDVCVQRGSDHLWRNKTDKWVRVAYVLLDAEPLYINGQRLGDKGFPDGKH</sequence>
<proteinExistence type="predicted"/>
<dbReference type="AlphaFoldDB" id="A0A317XJB3"/>
<evidence type="ECO:0000313" key="3">
    <source>
        <dbReference type="Proteomes" id="UP000246740"/>
    </source>
</evidence>
<accession>A0A317XJB3</accession>
<dbReference type="PANTHER" id="PTHR36156:SF2">
    <property type="entry name" value="CUPIN TYPE-2 DOMAIN-CONTAINING PROTEIN"/>
    <property type="match status" value="1"/>
</dbReference>
<dbReference type="CDD" id="cd02231">
    <property type="entry name" value="cupin_BLL6423-like"/>
    <property type="match status" value="1"/>
</dbReference>
<gene>
    <name evidence="2" type="ORF">BCV70DRAFT_202880</name>
</gene>
<protein>
    <recommendedName>
        <fullName evidence="1">Cupin type-2 domain-containing protein</fullName>
    </recommendedName>
</protein>
<dbReference type="PANTHER" id="PTHR36156">
    <property type="entry name" value="SLR2101 PROTEIN"/>
    <property type="match status" value="1"/>
</dbReference>
<feature type="domain" description="Cupin type-2" evidence="1">
    <location>
        <begin position="81"/>
        <end position="145"/>
    </location>
</feature>
<dbReference type="InterPro" id="IPR011051">
    <property type="entry name" value="RmlC_Cupin_sf"/>
</dbReference>
<dbReference type="STRING" id="1882483.A0A317XJB3"/>
<dbReference type="InParanoid" id="A0A317XJB3"/>
<name>A0A317XJB3_9BASI</name>
<dbReference type="OrthoDB" id="5840532at2759"/>
<keyword evidence="3" id="KW-1185">Reference proteome</keyword>
<dbReference type="InterPro" id="IPR013096">
    <property type="entry name" value="Cupin_2"/>
</dbReference>
<dbReference type="Gene3D" id="2.60.120.10">
    <property type="entry name" value="Jelly Rolls"/>
    <property type="match status" value="1"/>
</dbReference>
<reference evidence="2 3" key="1">
    <citation type="journal article" date="2018" name="Mol. Biol. Evol.">
        <title>Broad Genomic Sampling Reveals a Smut Pathogenic Ancestry of the Fungal Clade Ustilaginomycotina.</title>
        <authorList>
            <person name="Kijpornyongpan T."/>
            <person name="Mondo S.J."/>
            <person name="Barry K."/>
            <person name="Sandor L."/>
            <person name="Lee J."/>
            <person name="Lipzen A."/>
            <person name="Pangilinan J."/>
            <person name="LaButti K."/>
            <person name="Hainaut M."/>
            <person name="Henrissat B."/>
            <person name="Grigoriev I.V."/>
            <person name="Spatafora J.W."/>
            <person name="Aime M.C."/>
        </authorList>
    </citation>
    <scope>NUCLEOTIDE SEQUENCE [LARGE SCALE GENOMIC DNA]</scope>
    <source>
        <strain evidence="2 3">MCA 3645</strain>
    </source>
</reference>
<dbReference type="InterPro" id="IPR047142">
    <property type="entry name" value="OryJ/VirC-like"/>
</dbReference>
<dbReference type="EMBL" id="KZ819209">
    <property type="protein sequence ID" value="PWY97370.1"/>
    <property type="molecule type" value="Genomic_DNA"/>
</dbReference>
<dbReference type="Proteomes" id="UP000246740">
    <property type="component" value="Unassembled WGS sequence"/>
</dbReference>
<dbReference type="Pfam" id="PF07883">
    <property type="entry name" value="Cupin_2"/>
    <property type="match status" value="1"/>
</dbReference>
<dbReference type="InterPro" id="IPR014710">
    <property type="entry name" value="RmlC-like_jellyroll"/>
</dbReference>